<dbReference type="Proteomes" id="UP001499851">
    <property type="component" value="Unassembled WGS sequence"/>
</dbReference>
<evidence type="ECO:0000313" key="2">
    <source>
        <dbReference type="EMBL" id="GAA1690967.1"/>
    </source>
</evidence>
<proteinExistence type="predicted"/>
<organism evidence="2 3">
    <name type="scientific">Glycomyces endophyticus</name>
    <dbReference type="NCBI Taxonomy" id="480996"/>
    <lineage>
        <taxon>Bacteria</taxon>
        <taxon>Bacillati</taxon>
        <taxon>Actinomycetota</taxon>
        <taxon>Actinomycetes</taxon>
        <taxon>Glycomycetales</taxon>
        <taxon>Glycomycetaceae</taxon>
        <taxon>Glycomyces</taxon>
    </lineage>
</organism>
<feature type="transmembrane region" description="Helical" evidence="1">
    <location>
        <begin position="302"/>
        <end position="323"/>
    </location>
</feature>
<dbReference type="EMBL" id="BAAAQF010000022">
    <property type="protein sequence ID" value="GAA1690967.1"/>
    <property type="molecule type" value="Genomic_DNA"/>
</dbReference>
<feature type="transmembrane region" description="Helical" evidence="1">
    <location>
        <begin position="12"/>
        <end position="32"/>
    </location>
</feature>
<dbReference type="RefSeq" id="WP_344491036.1">
    <property type="nucleotide sequence ID" value="NZ_BAAAQF010000022.1"/>
</dbReference>
<keyword evidence="1" id="KW-0812">Transmembrane</keyword>
<reference evidence="3" key="1">
    <citation type="journal article" date="2019" name="Int. J. Syst. Evol. Microbiol.">
        <title>The Global Catalogue of Microorganisms (GCM) 10K type strain sequencing project: providing services to taxonomists for standard genome sequencing and annotation.</title>
        <authorList>
            <consortium name="The Broad Institute Genomics Platform"/>
            <consortium name="The Broad Institute Genome Sequencing Center for Infectious Disease"/>
            <person name="Wu L."/>
            <person name="Ma J."/>
        </authorList>
    </citation>
    <scope>NUCLEOTIDE SEQUENCE [LARGE SCALE GENOMIC DNA]</scope>
    <source>
        <strain evidence="3">JCM 16001</strain>
    </source>
</reference>
<evidence type="ECO:0000313" key="3">
    <source>
        <dbReference type="Proteomes" id="UP001499851"/>
    </source>
</evidence>
<feature type="transmembrane region" description="Helical" evidence="1">
    <location>
        <begin position="183"/>
        <end position="204"/>
    </location>
</feature>
<accession>A0ABP4TSE2</accession>
<feature type="transmembrane region" description="Helical" evidence="1">
    <location>
        <begin position="66"/>
        <end position="90"/>
    </location>
</feature>
<keyword evidence="1" id="KW-1133">Transmembrane helix</keyword>
<name>A0ABP4TSE2_9ACTN</name>
<keyword evidence="3" id="KW-1185">Reference proteome</keyword>
<protein>
    <submittedName>
        <fullName evidence="2">Transporter</fullName>
    </submittedName>
</protein>
<comment type="caution">
    <text evidence="2">The sequence shown here is derived from an EMBL/GenBank/DDBJ whole genome shotgun (WGS) entry which is preliminary data.</text>
</comment>
<feature type="transmembrane region" description="Helical" evidence="1">
    <location>
        <begin position="159"/>
        <end position="178"/>
    </location>
</feature>
<gene>
    <name evidence="2" type="ORF">GCM10009830_43370</name>
</gene>
<feature type="transmembrane region" description="Helical" evidence="1">
    <location>
        <begin position="117"/>
        <end position="139"/>
    </location>
</feature>
<sequence>MIWLTWRQFRTPAIAAATALALIGGFLLWLGADLRSFYDAAVTGCTTECTDAAYRTLLTNEYGTKILLAGLLVMAAPGFVGALWGAPLIAREIETGTHRLAWTQSVTRRRWLTAKTAVVGGAALVFTAALAGLLTWAAAPYDDLVDDRFTALVFSARNLAPLGYAVLAFAIGLTAGLLARRTLVAVTATMIAFLAVQLAAATLLRPHYQEPVTEDMTLAEAEAAGDIDSFNVGEDGATLQGLRLPGAWVVSDYMDVTDASGDPITSDTIADCDPGGPPGECMSQFGAHFDVTYHPADRYWTFQWIELAGALALAAVLLALAYWRLPRGVN</sequence>
<keyword evidence="1" id="KW-0472">Membrane</keyword>
<evidence type="ECO:0000256" key="1">
    <source>
        <dbReference type="SAM" id="Phobius"/>
    </source>
</evidence>